<reference evidence="2" key="1">
    <citation type="journal article" date="2018" name="Nat. Plants">
        <title>Whole-genome landscape of Medicago truncatula symbiotic genes.</title>
        <authorList>
            <person name="Pecrix Y."/>
            <person name="Gamas P."/>
            <person name="Carrere S."/>
        </authorList>
    </citation>
    <scope>NUCLEOTIDE SEQUENCE</scope>
    <source>
        <tissue evidence="2">Leaves</tissue>
    </source>
</reference>
<dbReference type="AlphaFoldDB" id="A0A396J932"/>
<feature type="region of interest" description="Disordered" evidence="1">
    <location>
        <begin position="1"/>
        <end position="55"/>
    </location>
</feature>
<feature type="compositionally biased region" description="Basic and acidic residues" evidence="1">
    <location>
        <begin position="1"/>
        <end position="14"/>
    </location>
</feature>
<protein>
    <submittedName>
        <fullName evidence="2">Uncharacterized protein</fullName>
    </submittedName>
</protein>
<proteinExistence type="predicted"/>
<feature type="compositionally biased region" description="Polar residues" evidence="1">
    <location>
        <begin position="39"/>
        <end position="55"/>
    </location>
</feature>
<accession>A0A396J932</accession>
<dbReference type="Gramene" id="rna10890">
    <property type="protein sequence ID" value="RHN74776.1"/>
    <property type="gene ID" value="gene10890"/>
</dbReference>
<evidence type="ECO:0000313" key="2">
    <source>
        <dbReference type="EMBL" id="RHN74776.1"/>
    </source>
</evidence>
<name>A0A396J932_MEDTR</name>
<comment type="caution">
    <text evidence="2">The sequence shown here is derived from an EMBL/GenBank/DDBJ whole genome shotgun (WGS) entry which is preliminary data.</text>
</comment>
<gene>
    <name evidence="2" type="ORF">MtrunA17_Chr2g0313991</name>
</gene>
<sequence length="55" mass="6270">MHEYEDLYDPDKFIHKGKVKPPRHNSDNPSNEGKVKIIQPQSQSLDNSSTEASTM</sequence>
<evidence type="ECO:0000256" key="1">
    <source>
        <dbReference type="SAM" id="MobiDB-lite"/>
    </source>
</evidence>
<organism evidence="2">
    <name type="scientific">Medicago truncatula</name>
    <name type="common">Barrel medic</name>
    <name type="synonym">Medicago tribuloides</name>
    <dbReference type="NCBI Taxonomy" id="3880"/>
    <lineage>
        <taxon>Eukaryota</taxon>
        <taxon>Viridiplantae</taxon>
        <taxon>Streptophyta</taxon>
        <taxon>Embryophyta</taxon>
        <taxon>Tracheophyta</taxon>
        <taxon>Spermatophyta</taxon>
        <taxon>Magnoliopsida</taxon>
        <taxon>eudicotyledons</taxon>
        <taxon>Gunneridae</taxon>
        <taxon>Pentapetalae</taxon>
        <taxon>rosids</taxon>
        <taxon>fabids</taxon>
        <taxon>Fabales</taxon>
        <taxon>Fabaceae</taxon>
        <taxon>Papilionoideae</taxon>
        <taxon>50 kb inversion clade</taxon>
        <taxon>NPAAA clade</taxon>
        <taxon>Hologalegina</taxon>
        <taxon>IRL clade</taxon>
        <taxon>Trifolieae</taxon>
        <taxon>Medicago</taxon>
    </lineage>
</organism>
<dbReference type="Proteomes" id="UP000265566">
    <property type="component" value="Chromosome 2"/>
</dbReference>
<dbReference type="EMBL" id="PSQE01000002">
    <property type="protein sequence ID" value="RHN74776.1"/>
    <property type="molecule type" value="Genomic_DNA"/>
</dbReference>